<proteinExistence type="predicted"/>
<evidence type="ECO:0000313" key="3">
    <source>
        <dbReference type="EMBL" id="BAW79702.1"/>
    </source>
</evidence>
<dbReference type="RefSeq" id="WP_096526325.1">
    <property type="nucleotide sequence ID" value="NZ_AP014836.1"/>
</dbReference>
<organism evidence="3 4">
    <name type="scientific">Candidatus Nitrosoglobus terrae</name>
    <dbReference type="NCBI Taxonomy" id="1630141"/>
    <lineage>
        <taxon>Bacteria</taxon>
        <taxon>Pseudomonadati</taxon>
        <taxon>Pseudomonadota</taxon>
        <taxon>Gammaproteobacteria</taxon>
        <taxon>Chromatiales</taxon>
        <taxon>Chromatiaceae</taxon>
        <taxon>Candidatus Nitrosoglobus</taxon>
    </lineage>
</organism>
<evidence type="ECO:0000256" key="1">
    <source>
        <dbReference type="SAM" id="Phobius"/>
    </source>
</evidence>
<dbReference type="InterPro" id="IPR002810">
    <property type="entry name" value="NfeD-like_C"/>
</dbReference>
<evidence type="ECO:0000259" key="2">
    <source>
        <dbReference type="Pfam" id="PF01957"/>
    </source>
</evidence>
<dbReference type="KEGG" id="ntt:TAO_0332"/>
<feature type="transmembrane region" description="Helical" evidence="1">
    <location>
        <begin position="32"/>
        <end position="62"/>
    </location>
</feature>
<dbReference type="Pfam" id="PF01957">
    <property type="entry name" value="NfeD"/>
    <property type="match status" value="1"/>
</dbReference>
<keyword evidence="4" id="KW-1185">Reference proteome</keyword>
<accession>A0A1Q2SKR8</accession>
<dbReference type="EMBL" id="AP014836">
    <property type="protein sequence ID" value="BAW79702.1"/>
    <property type="molecule type" value="Genomic_DNA"/>
</dbReference>
<dbReference type="OrthoDB" id="7068633at2"/>
<keyword evidence="1" id="KW-0472">Membrane</keyword>
<keyword evidence="1" id="KW-1133">Transmembrane helix</keyword>
<reference evidence="3 4" key="1">
    <citation type="journal article" date="2017" name="ISME J.">
        <title>An acid-tolerant ammonia-oxidizing ?-proteobacterium from soil.</title>
        <authorList>
            <person name="Hayatsu M."/>
            <person name="Tago K."/>
            <person name="Uchiyama I."/>
            <person name="Toyoda A."/>
            <person name="Wang Y."/>
            <person name="Shimomura Y."/>
            <person name="Okubo T."/>
            <person name="Kurisu F."/>
            <person name="Hirono Y."/>
            <person name="Nonaka K."/>
            <person name="Akiyama H."/>
            <person name="Itoh T."/>
            <person name="Takami H."/>
        </authorList>
    </citation>
    <scope>NUCLEOTIDE SEQUENCE [LARGE SCALE GENOMIC DNA]</scope>
    <source>
        <strain evidence="3 4">TAO100</strain>
    </source>
</reference>
<dbReference type="AlphaFoldDB" id="A0A1Q2SKR8"/>
<evidence type="ECO:0000313" key="4">
    <source>
        <dbReference type="Proteomes" id="UP000243679"/>
    </source>
</evidence>
<protein>
    <submittedName>
        <fullName evidence="3">Hypothetical conserved protein</fullName>
    </submittedName>
</protein>
<gene>
    <name evidence="3" type="ORF">TAO_0332</name>
</gene>
<keyword evidence="1" id="KW-0812">Transmembrane</keyword>
<sequence>MWTWLIIAGVLIVLEMLTGTFAMLFAGGGALLAALLVFLGIDSLTLEVGVFAMGSLLGMAVAAKHLGKKNKLPPALAPESQGQTVVVVGLPNIHGDLRVRYRGSEWSGRLLHRDIPVKEGDLLVIVGQEGSILILDQVD</sequence>
<feature type="domain" description="NfeD-like C-terminal" evidence="2">
    <location>
        <begin position="82"/>
        <end position="134"/>
    </location>
</feature>
<name>A0A1Q2SKR8_9GAMM</name>
<dbReference type="Proteomes" id="UP000243679">
    <property type="component" value="Chromosome"/>
</dbReference>